<sequence length="89" mass="9995">MNVKKMTRLPKRLTVFPRRGAEFWDEGQIQSGPLTPARVAEMAQIIQQYKRDHPQVYQAIKEKAQLRAQRVVDGSLEAASATDSADLAS</sequence>
<reference evidence="1 2" key="1">
    <citation type="submission" date="2022-04" db="EMBL/GenBank/DDBJ databases">
        <title>Hymenobacter sp. isolated from the air.</title>
        <authorList>
            <person name="Won M."/>
            <person name="Lee C.-M."/>
            <person name="Woen H.-Y."/>
            <person name="Kwon S.-W."/>
        </authorList>
    </citation>
    <scope>NUCLEOTIDE SEQUENCE [LARGE SCALE GENOMIC DNA]</scope>
    <source>
        <strain evidence="2">5516 S-25</strain>
    </source>
</reference>
<protein>
    <submittedName>
        <fullName evidence="1">Uncharacterized protein</fullName>
    </submittedName>
</protein>
<evidence type="ECO:0000313" key="2">
    <source>
        <dbReference type="Proteomes" id="UP000829647"/>
    </source>
</evidence>
<dbReference type="Proteomes" id="UP000829647">
    <property type="component" value="Chromosome"/>
</dbReference>
<keyword evidence="2" id="KW-1185">Reference proteome</keyword>
<name>A0ABY4JBJ9_9BACT</name>
<dbReference type="RefSeq" id="WP_247976236.1">
    <property type="nucleotide sequence ID" value="NZ_CP095848.1"/>
</dbReference>
<organism evidence="1 2">
    <name type="scientific">Hymenobacter sublimis</name>
    <dbReference type="NCBI Taxonomy" id="2933777"/>
    <lineage>
        <taxon>Bacteria</taxon>
        <taxon>Pseudomonadati</taxon>
        <taxon>Bacteroidota</taxon>
        <taxon>Cytophagia</taxon>
        <taxon>Cytophagales</taxon>
        <taxon>Hymenobacteraceae</taxon>
        <taxon>Hymenobacter</taxon>
    </lineage>
</organism>
<accession>A0ABY4JBJ9</accession>
<gene>
    <name evidence="1" type="ORF">MWH26_04630</name>
</gene>
<proteinExistence type="predicted"/>
<dbReference type="EMBL" id="CP095848">
    <property type="protein sequence ID" value="UPL50196.1"/>
    <property type="molecule type" value="Genomic_DNA"/>
</dbReference>
<evidence type="ECO:0000313" key="1">
    <source>
        <dbReference type="EMBL" id="UPL50196.1"/>
    </source>
</evidence>